<reference evidence="2" key="1">
    <citation type="submission" date="2013-07" db="EMBL/GenBank/DDBJ databases">
        <title>The Genome Sequence of Cryptococcus bestiolae CBS10118.</title>
        <authorList>
            <consortium name="The Broad Institute Genome Sequencing Platform"/>
            <person name="Cuomo C."/>
            <person name="Litvintseva A."/>
            <person name="Chen Y."/>
            <person name="Heitman J."/>
            <person name="Sun S."/>
            <person name="Springer D."/>
            <person name="Dromer F."/>
            <person name="Young S.K."/>
            <person name="Zeng Q."/>
            <person name="Gargeya S."/>
            <person name="Fitzgerald M."/>
            <person name="Abouelleil A."/>
            <person name="Alvarado L."/>
            <person name="Berlin A.M."/>
            <person name="Chapman S.B."/>
            <person name="Dewar J."/>
            <person name="Goldberg J."/>
            <person name="Griggs A."/>
            <person name="Gujja S."/>
            <person name="Hansen M."/>
            <person name="Howarth C."/>
            <person name="Imamovic A."/>
            <person name="Larimer J."/>
            <person name="McCowan C."/>
            <person name="Murphy C."/>
            <person name="Pearson M."/>
            <person name="Priest M."/>
            <person name="Roberts A."/>
            <person name="Saif S."/>
            <person name="Shea T."/>
            <person name="Sykes S."/>
            <person name="Wortman J."/>
            <person name="Nusbaum C."/>
            <person name="Birren B."/>
        </authorList>
    </citation>
    <scope>NUCLEOTIDE SEQUENCE [LARGE SCALE GENOMIC DNA]</scope>
    <source>
        <strain evidence="2">CBS 10118</strain>
    </source>
</reference>
<accession>A0A1B9G003</accession>
<dbReference type="RefSeq" id="XP_019045413.1">
    <property type="nucleotide sequence ID" value="XM_019192416.1"/>
</dbReference>
<evidence type="ECO:0000313" key="3">
    <source>
        <dbReference type="EMBL" id="WVW84896.1"/>
    </source>
</evidence>
<protein>
    <submittedName>
        <fullName evidence="2">Uncharacterized protein</fullName>
    </submittedName>
</protein>
<dbReference type="Proteomes" id="UP000092730">
    <property type="component" value="Chromosome 5"/>
</dbReference>
<dbReference type="VEuPathDB" id="FungiDB:I302_05802"/>
<name>A0A1B9G003_9TREE</name>
<evidence type="ECO:0000313" key="2">
    <source>
        <dbReference type="EMBL" id="OCF24343.1"/>
    </source>
</evidence>
<keyword evidence="4" id="KW-1185">Reference proteome</keyword>
<evidence type="ECO:0000256" key="1">
    <source>
        <dbReference type="SAM" id="Coils"/>
    </source>
</evidence>
<reference evidence="3" key="4">
    <citation type="submission" date="2024-02" db="EMBL/GenBank/DDBJ databases">
        <title>Comparative genomics of Cryptococcus and Kwoniella reveals pathogenesis evolution and contrasting modes of karyotype evolution via chromosome fusion or intercentromeric recombination.</title>
        <authorList>
            <person name="Coelho M.A."/>
            <person name="David-Palma M."/>
            <person name="Shea T."/>
            <person name="Bowers K."/>
            <person name="McGinley-Smith S."/>
            <person name="Mohammad A.W."/>
            <person name="Gnirke A."/>
            <person name="Yurkov A.M."/>
            <person name="Nowrousian M."/>
            <person name="Sun S."/>
            <person name="Cuomo C.A."/>
            <person name="Heitman J."/>
        </authorList>
    </citation>
    <scope>NUCLEOTIDE SEQUENCE</scope>
    <source>
        <strain evidence="3">CBS 10118</strain>
    </source>
</reference>
<reference evidence="2" key="3">
    <citation type="submission" date="2014-01" db="EMBL/GenBank/DDBJ databases">
        <title>Evolution of pathogenesis and genome organization in the Tremellales.</title>
        <authorList>
            <person name="Cuomo C."/>
            <person name="Litvintseva A."/>
            <person name="Heitman J."/>
            <person name="Chen Y."/>
            <person name="Sun S."/>
            <person name="Springer D."/>
            <person name="Dromer F."/>
            <person name="Young S."/>
            <person name="Zeng Q."/>
            <person name="Chapman S."/>
            <person name="Gujja S."/>
            <person name="Saif S."/>
            <person name="Birren B."/>
        </authorList>
    </citation>
    <scope>NUCLEOTIDE SEQUENCE</scope>
    <source>
        <strain evidence="2">CBS 10118</strain>
    </source>
</reference>
<keyword evidence="1" id="KW-0175">Coiled coil</keyword>
<dbReference type="AlphaFoldDB" id="A0A1B9G003"/>
<evidence type="ECO:0000313" key="4">
    <source>
        <dbReference type="Proteomes" id="UP000092730"/>
    </source>
</evidence>
<dbReference type="EMBL" id="CP144545">
    <property type="protein sequence ID" value="WVW84896.1"/>
    <property type="molecule type" value="Genomic_DNA"/>
</dbReference>
<dbReference type="GeneID" id="30210201"/>
<feature type="coiled-coil region" evidence="1">
    <location>
        <begin position="64"/>
        <end position="105"/>
    </location>
</feature>
<proteinExistence type="predicted"/>
<sequence>MPDTFSPSQNPSGIIIIRKRKVETWVEITEKSLVKKMRSVNGKPEDGFETDGAANKELDRRFYHNKVAEQLDKYEDELESLRTEKETLQGEIRDLHNNYSKLQVRLDTFETFMMTKRGRE</sequence>
<organism evidence="2">
    <name type="scientific">Kwoniella bestiolae CBS 10118</name>
    <dbReference type="NCBI Taxonomy" id="1296100"/>
    <lineage>
        <taxon>Eukaryota</taxon>
        <taxon>Fungi</taxon>
        <taxon>Dikarya</taxon>
        <taxon>Basidiomycota</taxon>
        <taxon>Agaricomycotina</taxon>
        <taxon>Tremellomycetes</taxon>
        <taxon>Tremellales</taxon>
        <taxon>Cryptococcaceae</taxon>
        <taxon>Kwoniella</taxon>
    </lineage>
</organism>
<dbReference type="KEGG" id="kbi:30210201"/>
<reference evidence="3" key="2">
    <citation type="submission" date="2013-07" db="EMBL/GenBank/DDBJ databases">
        <authorList>
            <consortium name="The Broad Institute Genome Sequencing Platform"/>
            <person name="Cuomo C."/>
            <person name="Litvintseva A."/>
            <person name="Chen Y."/>
            <person name="Heitman J."/>
            <person name="Sun S."/>
            <person name="Springer D."/>
            <person name="Dromer F."/>
            <person name="Young S.K."/>
            <person name="Zeng Q."/>
            <person name="Gargeya S."/>
            <person name="Fitzgerald M."/>
            <person name="Abouelleil A."/>
            <person name="Alvarado L."/>
            <person name="Berlin A.M."/>
            <person name="Chapman S.B."/>
            <person name="Dewar J."/>
            <person name="Goldberg J."/>
            <person name="Griggs A."/>
            <person name="Gujja S."/>
            <person name="Hansen M."/>
            <person name="Howarth C."/>
            <person name="Imamovic A."/>
            <person name="Larimer J."/>
            <person name="McCowan C."/>
            <person name="Murphy C."/>
            <person name="Pearson M."/>
            <person name="Priest M."/>
            <person name="Roberts A."/>
            <person name="Saif S."/>
            <person name="Shea T."/>
            <person name="Sykes S."/>
            <person name="Wortman J."/>
            <person name="Nusbaum C."/>
            <person name="Birren B."/>
        </authorList>
    </citation>
    <scope>NUCLEOTIDE SEQUENCE</scope>
    <source>
        <strain evidence="3">CBS 10118</strain>
    </source>
</reference>
<dbReference type="EMBL" id="KI894022">
    <property type="protein sequence ID" value="OCF24343.1"/>
    <property type="molecule type" value="Genomic_DNA"/>
</dbReference>
<gene>
    <name evidence="2" type="ORF">I302_05802</name>
    <name evidence="3" type="ORF">I302_106932</name>
</gene>